<comment type="caution">
    <text evidence="5">The sequence shown here is derived from an EMBL/GenBank/DDBJ whole genome shotgun (WGS) entry which is preliminary data.</text>
</comment>
<sequence>MTDKPSRTGATATQIAAALRTDIIAGAFAPGTVLRQEELARRFHTSRMPVRDSLRILEQEGLVILATNRGARVAPLDAAGFREISEMRAVAEPLALKHAIPELTNRQLDQAEAILDQAETAAADRFGALNKAFHLALLAPCQRPRLLSHIAGLSDLNERYLHLAARELDYAARSHAEHRALLAACRDRDAERACGLLTAHIVSASEALLAALRTAD</sequence>
<dbReference type="InterPro" id="IPR036390">
    <property type="entry name" value="WH_DNA-bd_sf"/>
</dbReference>
<reference evidence="5 6" key="1">
    <citation type="submission" date="2019-03" db="EMBL/GenBank/DDBJ databases">
        <title>Ruegeria lutea sp. nov., a novel strain, isolated from marine sediment, the Masan Bay, South Korea.</title>
        <authorList>
            <person name="Kim J."/>
            <person name="Kim D.-Y."/>
            <person name="Lee S.-S."/>
        </authorList>
    </citation>
    <scope>NUCLEOTIDE SEQUENCE [LARGE SCALE GENOMIC DNA]</scope>
    <source>
        <strain evidence="5 6">318-1</strain>
    </source>
</reference>
<keyword evidence="1" id="KW-0805">Transcription regulation</keyword>
<dbReference type="SMART" id="SM00895">
    <property type="entry name" value="FCD"/>
    <property type="match status" value="1"/>
</dbReference>
<proteinExistence type="predicted"/>
<dbReference type="SMART" id="SM00345">
    <property type="entry name" value="HTH_GNTR"/>
    <property type="match status" value="1"/>
</dbReference>
<name>A0A4R5VCS0_9RHOB</name>
<dbReference type="Pfam" id="PF00392">
    <property type="entry name" value="GntR"/>
    <property type="match status" value="1"/>
</dbReference>
<organism evidence="5 6">
    <name type="scientific">Antarcticimicrobium luteum</name>
    <dbReference type="NCBI Taxonomy" id="2547397"/>
    <lineage>
        <taxon>Bacteria</taxon>
        <taxon>Pseudomonadati</taxon>
        <taxon>Pseudomonadota</taxon>
        <taxon>Alphaproteobacteria</taxon>
        <taxon>Rhodobacterales</taxon>
        <taxon>Paracoccaceae</taxon>
        <taxon>Antarcticimicrobium</taxon>
    </lineage>
</organism>
<dbReference type="Proteomes" id="UP000295301">
    <property type="component" value="Unassembled WGS sequence"/>
</dbReference>
<dbReference type="OrthoDB" id="9788098at2"/>
<dbReference type="Gene3D" id="1.10.10.10">
    <property type="entry name" value="Winged helix-like DNA-binding domain superfamily/Winged helix DNA-binding domain"/>
    <property type="match status" value="1"/>
</dbReference>
<accession>A0A4R5VCS0</accession>
<dbReference type="Gene3D" id="1.20.120.530">
    <property type="entry name" value="GntR ligand-binding domain-like"/>
    <property type="match status" value="1"/>
</dbReference>
<evidence type="ECO:0000313" key="6">
    <source>
        <dbReference type="Proteomes" id="UP000295301"/>
    </source>
</evidence>
<protein>
    <submittedName>
        <fullName evidence="5">GntR family transcriptional regulator</fullName>
    </submittedName>
</protein>
<dbReference type="PROSITE" id="PS50949">
    <property type="entry name" value="HTH_GNTR"/>
    <property type="match status" value="1"/>
</dbReference>
<evidence type="ECO:0000256" key="2">
    <source>
        <dbReference type="ARBA" id="ARBA00023125"/>
    </source>
</evidence>
<evidence type="ECO:0000256" key="3">
    <source>
        <dbReference type="ARBA" id="ARBA00023163"/>
    </source>
</evidence>
<dbReference type="PANTHER" id="PTHR43537:SF49">
    <property type="entry name" value="TRANSCRIPTIONAL REGULATORY PROTEIN"/>
    <property type="match status" value="1"/>
</dbReference>
<evidence type="ECO:0000259" key="4">
    <source>
        <dbReference type="PROSITE" id="PS50949"/>
    </source>
</evidence>
<feature type="domain" description="HTH gntR-type" evidence="4">
    <location>
        <begin position="9"/>
        <end position="76"/>
    </location>
</feature>
<gene>
    <name evidence="5" type="ORF">E1832_07550</name>
</gene>
<dbReference type="RefSeq" id="WP_133359128.1">
    <property type="nucleotide sequence ID" value="NZ_SMUV01000059.1"/>
</dbReference>
<keyword evidence="6" id="KW-1185">Reference proteome</keyword>
<keyword evidence="2" id="KW-0238">DNA-binding</keyword>
<dbReference type="PANTHER" id="PTHR43537">
    <property type="entry name" value="TRANSCRIPTIONAL REGULATOR, GNTR FAMILY"/>
    <property type="match status" value="1"/>
</dbReference>
<evidence type="ECO:0000313" key="5">
    <source>
        <dbReference type="EMBL" id="TDK50009.1"/>
    </source>
</evidence>
<dbReference type="InterPro" id="IPR000524">
    <property type="entry name" value="Tscrpt_reg_HTH_GntR"/>
</dbReference>
<dbReference type="InterPro" id="IPR036388">
    <property type="entry name" value="WH-like_DNA-bd_sf"/>
</dbReference>
<dbReference type="CDD" id="cd07377">
    <property type="entry name" value="WHTH_GntR"/>
    <property type="match status" value="1"/>
</dbReference>
<dbReference type="GO" id="GO:0003677">
    <property type="term" value="F:DNA binding"/>
    <property type="evidence" value="ECO:0007669"/>
    <property type="project" value="UniProtKB-KW"/>
</dbReference>
<dbReference type="GO" id="GO:0003700">
    <property type="term" value="F:DNA-binding transcription factor activity"/>
    <property type="evidence" value="ECO:0007669"/>
    <property type="project" value="InterPro"/>
</dbReference>
<dbReference type="EMBL" id="SMUV01000059">
    <property type="protein sequence ID" value="TDK50009.1"/>
    <property type="molecule type" value="Genomic_DNA"/>
</dbReference>
<dbReference type="InterPro" id="IPR008920">
    <property type="entry name" value="TF_FadR/GntR_C"/>
</dbReference>
<dbReference type="AlphaFoldDB" id="A0A4R5VCS0"/>
<evidence type="ECO:0000256" key="1">
    <source>
        <dbReference type="ARBA" id="ARBA00023015"/>
    </source>
</evidence>
<keyword evidence="3" id="KW-0804">Transcription</keyword>
<dbReference type="SUPFAM" id="SSF48008">
    <property type="entry name" value="GntR ligand-binding domain-like"/>
    <property type="match status" value="1"/>
</dbReference>
<dbReference type="InterPro" id="IPR011711">
    <property type="entry name" value="GntR_C"/>
</dbReference>
<dbReference type="Pfam" id="PF07729">
    <property type="entry name" value="FCD"/>
    <property type="match status" value="1"/>
</dbReference>
<dbReference type="SUPFAM" id="SSF46785">
    <property type="entry name" value="Winged helix' DNA-binding domain"/>
    <property type="match status" value="1"/>
</dbReference>